<proteinExistence type="predicted"/>
<reference evidence="1" key="1">
    <citation type="submission" date="2020-11" db="EMBL/GenBank/DDBJ databases">
        <title>Sequencing the genomes of 1000 actinobacteria strains.</title>
        <authorList>
            <person name="Klenk H.-P."/>
        </authorList>
    </citation>
    <scope>NUCLEOTIDE SEQUENCE</scope>
    <source>
        <strain evidence="1">DSM 45356</strain>
    </source>
</reference>
<evidence type="ECO:0000313" key="1">
    <source>
        <dbReference type="EMBL" id="MBG6140290.1"/>
    </source>
</evidence>
<comment type="caution">
    <text evidence="1">The sequence shown here is derived from an EMBL/GenBank/DDBJ whole genome shotgun (WGS) entry which is preliminary data.</text>
</comment>
<evidence type="ECO:0008006" key="3">
    <source>
        <dbReference type="Google" id="ProtNLM"/>
    </source>
</evidence>
<dbReference type="Pfam" id="PF14094">
    <property type="entry name" value="DUF4272"/>
    <property type="match status" value="1"/>
</dbReference>
<sequence>MDPAALRSASIDELRRLGAPAPGRRLPLSYRPGALIRVRPVPELEARVAVLHIAHARTLGMPAERAMDWLLDAHILRFVHPAEWRFIVHGDGDSREHAAGAESATALCWVLGLRDDLDPLARADGRGLPDLRGGERYADWRSRTLTAVREPEEAAALLDLYTCLDWSCHEATTRGLDPALVSSRLAALEWAVTFD</sequence>
<name>A0A8J7GM62_9ACTN</name>
<keyword evidence="2" id="KW-1185">Reference proteome</keyword>
<dbReference type="RefSeq" id="WP_197006851.1">
    <property type="nucleotide sequence ID" value="NZ_BONS01000006.1"/>
</dbReference>
<accession>A0A8J7GM62</accession>
<protein>
    <recommendedName>
        <fullName evidence="3">DUF4272 domain-containing protein</fullName>
    </recommendedName>
</protein>
<dbReference type="AlphaFoldDB" id="A0A8J7GM62"/>
<dbReference type="InterPro" id="IPR025368">
    <property type="entry name" value="DUF4272"/>
</dbReference>
<gene>
    <name evidence="1" type="ORF">IW245_006484</name>
</gene>
<organism evidence="1 2">
    <name type="scientific">Longispora fulva</name>
    <dbReference type="NCBI Taxonomy" id="619741"/>
    <lineage>
        <taxon>Bacteria</taxon>
        <taxon>Bacillati</taxon>
        <taxon>Actinomycetota</taxon>
        <taxon>Actinomycetes</taxon>
        <taxon>Micromonosporales</taxon>
        <taxon>Micromonosporaceae</taxon>
        <taxon>Longispora</taxon>
    </lineage>
</organism>
<dbReference type="Proteomes" id="UP000622552">
    <property type="component" value="Unassembled WGS sequence"/>
</dbReference>
<dbReference type="EMBL" id="JADOUF010000001">
    <property type="protein sequence ID" value="MBG6140290.1"/>
    <property type="molecule type" value="Genomic_DNA"/>
</dbReference>
<evidence type="ECO:0000313" key="2">
    <source>
        <dbReference type="Proteomes" id="UP000622552"/>
    </source>
</evidence>